<proteinExistence type="predicted"/>
<dbReference type="PROSITE" id="PS51257">
    <property type="entry name" value="PROKAR_LIPOPROTEIN"/>
    <property type="match status" value="1"/>
</dbReference>
<dbReference type="Proteomes" id="UP000001784">
    <property type="component" value="Chromosome"/>
</dbReference>
<evidence type="ECO:0000313" key="3">
    <source>
        <dbReference type="Proteomes" id="UP000001784"/>
    </source>
</evidence>
<dbReference type="KEGG" id="sfu:Sfum_0557"/>
<dbReference type="eggNOG" id="ENOG502ZUK5">
    <property type="taxonomic scope" value="Bacteria"/>
</dbReference>
<dbReference type="InterPro" id="IPR025493">
    <property type="entry name" value="DUF4384"/>
</dbReference>
<dbReference type="HOGENOM" id="CLU_1128613_0_0_7"/>
<dbReference type="EMBL" id="CP000478">
    <property type="protein sequence ID" value="ABK16256.1"/>
    <property type="molecule type" value="Genomic_DNA"/>
</dbReference>
<keyword evidence="3" id="KW-1185">Reference proteome</keyword>
<accession>A0LFQ4</accession>
<dbReference type="STRING" id="335543.Sfum_0557"/>
<feature type="domain" description="DUF4384" evidence="1">
    <location>
        <begin position="78"/>
        <end position="155"/>
    </location>
</feature>
<dbReference type="AlphaFoldDB" id="A0LFQ4"/>
<evidence type="ECO:0000259" key="1">
    <source>
        <dbReference type="Pfam" id="PF14326"/>
    </source>
</evidence>
<gene>
    <name evidence="2" type="ordered locus">Sfum_0557</name>
</gene>
<reference evidence="2 3" key="1">
    <citation type="submission" date="2006-10" db="EMBL/GenBank/DDBJ databases">
        <title>Complete sequence of Syntrophobacter fumaroxidans MPOB.</title>
        <authorList>
            <consortium name="US DOE Joint Genome Institute"/>
            <person name="Copeland A."/>
            <person name="Lucas S."/>
            <person name="Lapidus A."/>
            <person name="Barry K."/>
            <person name="Detter J.C."/>
            <person name="Glavina del Rio T."/>
            <person name="Hammon N."/>
            <person name="Israni S."/>
            <person name="Pitluck S."/>
            <person name="Goltsman E.G."/>
            <person name="Martinez M."/>
            <person name="Schmutz J."/>
            <person name="Larimer F."/>
            <person name="Land M."/>
            <person name="Hauser L."/>
            <person name="Kyrpides N."/>
            <person name="Kim E."/>
            <person name="Boone D.R."/>
            <person name="Brockman F."/>
            <person name="Culley D."/>
            <person name="Ferry J."/>
            <person name="Gunsalus R."/>
            <person name="McInerney M.J."/>
            <person name="Morrison M."/>
            <person name="Plugge C."/>
            <person name="Rohlin L."/>
            <person name="Scholten J."/>
            <person name="Sieber J."/>
            <person name="Stams A.J.M."/>
            <person name="Worm P."/>
            <person name="Henstra A.M."/>
            <person name="Richardson P."/>
        </authorList>
    </citation>
    <scope>NUCLEOTIDE SEQUENCE [LARGE SCALE GENOMIC DNA]</scope>
    <source>
        <strain evidence="3">DSM 10017 / MPOB</strain>
    </source>
</reference>
<name>A0LFQ4_SYNFM</name>
<dbReference type="OrthoDB" id="5501692at2"/>
<evidence type="ECO:0000313" key="2">
    <source>
        <dbReference type="EMBL" id="ABK16256.1"/>
    </source>
</evidence>
<sequence length="246" mass="27565" precursor="true">MRLRGEGEMFIFRNRMEWSVPARMVMSVLAICACLLLSNVCFTGAAETPAVEFKWAFGALTEEDGQSRIVPVGRDAALKTGDRLKLMIEMKRKSFIYVFHHNERDGLTLLFPYSFEQFTADYRPAVKYYIPRGEAWFELDKQPGTEKFYLLASAERLLGLEALYTSYRAGDAQTKHQLSNKILDKIRTLKRQGRDLAAPAERPVAIGGAVRGVPKQAGPALPDVATLAEEIASSGVVSRTYNVEHK</sequence>
<protein>
    <recommendedName>
        <fullName evidence="1">DUF4384 domain-containing protein</fullName>
    </recommendedName>
</protein>
<dbReference type="InParanoid" id="A0LFQ4"/>
<dbReference type="Pfam" id="PF14326">
    <property type="entry name" value="DUF4384"/>
    <property type="match status" value="1"/>
</dbReference>
<organism evidence="2 3">
    <name type="scientific">Syntrophobacter fumaroxidans (strain DSM 10017 / MPOB)</name>
    <dbReference type="NCBI Taxonomy" id="335543"/>
    <lineage>
        <taxon>Bacteria</taxon>
        <taxon>Pseudomonadati</taxon>
        <taxon>Thermodesulfobacteriota</taxon>
        <taxon>Syntrophobacteria</taxon>
        <taxon>Syntrophobacterales</taxon>
        <taxon>Syntrophobacteraceae</taxon>
        <taxon>Syntrophobacter</taxon>
    </lineage>
</organism>